<keyword evidence="3" id="KW-1185">Reference proteome</keyword>
<evidence type="ECO:0000313" key="3">
    <source>
        <dbReference type="Proteomes" id="UP001151760"/>
    </source>
</evidence>
<feature type="non-terminal residue" evidence="2">
    <location>
        <position position="1"/>
    </location>
</feature>
<reference evidence="2" key="1">
    <citation type="journal article" date="2022" name="Int. J. Mol. Sci.">
        <title>Draft Genome of Tanacetum Coccineum: Genomic Comparison of Closely Related Tanacetum-Family Plants.</title>
        <authorList>
            <person name="Yamashiro T."/>
            <person name="Shiraishi A."/>
            <person name="Nakayama K."/>
            <person name="Satake H."/>
        </authorList>
    </citation>
    <scope>NUCLEOTIDE SEQUENCE</scope>
</reference>
<accession>A0ABQ4YLQ3</accession>
<feature type="region of interest" description="Disordered" evidence="1">
    <location>
        <begin position="200"/>
        <end position="223"/>
    </location>
</feature>
<name>A0ABQ4YLQ3_9ASTR</name>
<dbReference type="Proteomes" id="UP001151760">
    <property type="component" value="Unassembled WGS sequence"/>
</dbReference>
<proteinExistence type="predicted"/>
<sequence>LRLQLERDNLLEVNPRTCLDALRTLCKEFFASKRANSSEHLNQCWQKDFKEYTLCEPDTYRRDLLENLDTLEAVIHRAIESENHNALSKSVNETQLQQHESLVTESTTLEANLNSDVKALDDGSVITESSETKSDMHDTSNSSRTYITHVVDANIRPVNDQVPSAEVHFTAPHNVHANEQQHTDQSEPRYDTYLLEKVDSNTTPDSTNMSHRGGEIDQDAKQDQVKSPLLKAEFFKSKDMVEKEVYNELSKSFLQLEKHCISLKISMQQKEESFQSNKPCMNQDSPEFCEFFEINDLKAQLHAKTTLILYICQSFKGKTRSLVTKKTDISYVRSSRNSNMMNMLQMTFGQNSSGPSSNFDVVWTKQFKPRSSSNDVWTKQFKPRSSSNDVWTKQFQASVFNLIAELHNLDAECNLLHGDLMEEENILAPELQVDEQILHLLRTVYRYGKGHLL</sequence>
<comment type="caution">
    <text evidence="2">The sequence shown here is derived from an EMBL/GenBank/DDBJ whole genome shotgun (WGS) entry which is preliminary data.</text>
</comment>
<reference evidence="2" key="2">
    <citation type="submission" date="2022-01" db="EMBL/GenBank/DDBJ databases">
        <authorList>
            <person name="Yamashiro T."/>
            <person name="Shiraishi A."/>
            <person name="Satake H."/>
            <person name="Nakayama K."/>
        </authorList>
    </citation>
    <scope>NUCLEOTIDE SEQUENCE</scope>
</reference>
<evidence type="ECO:0000313" key="2">
    <source>
        <dbReference type="EMBL" id="GJS78774.1"/>
    </source>
</evidence>
<protein>
    <submittedName>
        <fullName evidence="2">Uncharacterized protein</fullName>
    </submittedName>
</protein>
<organism evidence="2 3">
    <name type="scientific">Tanacetum coccineum</name>
    <dbReference type="NCBI Taxonomy" id="301880"/>
    <lineage>
        <taxon>Eukaryota</taxon>
        <taxon>Viridiplantae</taxon>
        <taxon>Streptophyta</taxon>
        <taxon>Embryophyta</taxon>
        <taxon>Tracheophyta</taxon>
        <taxon>Spermatophyta</taxon>
        <taxon>Magnoliopsida</taxon>
        <taxon>eudicotyledons</taxon>
        <taxon>Gunneridae</taxon>
        <taxon>Pentapetalae</taxon>
        <taxon>asterids</taxon>
        <taxon>campanulids</taxon>
        <taxon>Asterales</taxon>
        <taxon>Asteraceae</taxon>
        <taxon>Asteroideae</taxon>
        <taxon>Anthemideae</taxon>
        <taxon>Anthemidinae</taxon>
        <taxon>Tanacetum</taxon>
    </lineage>
</organism>
<gene>
    <name evidence="2" type="ORF">Tco_0728655</name>
</gene>
<dbReference type="EMBL" id="BQNB010010549">
    <property type="protein sequence ID" value="GJS78774.1"/>
    <property type="molecule type" value="Genomic_DNA"/>
</dbReference>
<feature type="compositionally biased region" description="Basic and acidic residues" evidence="1">
    <location>
        <begin position="212"/>
        <end position="223"/>
    </location>
</feature>
<evidence type="ECO:0000256" key="1">
    <source>
        <dbReference type="SAM" id="MobiDB-lite"/>
    </source>
</evidence>
<feature type="compositionally biased region" description="Polar residues" evidence="1">
    <location>
        <begin position="200"/>
        <end position="210"/>
    </location>
</feature>